<accession>A0A4Y1RN97</accession>
<gene>
    <name evidence="1" type="ORF">Prudu_016948</name>
</gene>
<proteinExistence type="predicted"/>
<keyword evidence="1" id="KW-0675">Receptor</keyword>
<evidence type="ECO:0000313" key="1">
    <source>
        <dbReference type="EMBL" id="BBH05535.1"/>
    </source>
</evidence>
<name>A0A4Y1RN97_PRUDU</name>
<dbReference type="AlphaFoldDB" id="A0A4Y1RN97"/>
<reference evidence="1" key="1">
    <citation type="journal article" date="2019" name="Science">
        <title>Mutation of a bHLH transcription factor allowed almond domestication.</title>
        <authorList>
            <person name="Sanchez-Perez R."/>
            <person name="Pavan S."/>
            <person name="Mazzeo R."/>
            <person name="Moldovan C."/>
            <person name="Aiese Cigliano R."/>
            <person name="Del Cueto J."/>
            <person name="Ricciardi F."/>
            <person name="Lotti C."/>
            <person name="Ricciardi L."/>
            <person name="Dicenta F."/>
            <person name="Lopez-Marques R.L."/>
            <person name="Lindberg Moller B."/>
        </authorList>
    </citation>
    <scope>NUCLEOTIDE SEQUENCE</scope>
</reference>
<dbReference type="EMBL" id="AP019302">
    <property type="protein sequence ID" value="BBH05535.1"/>
    <property type="molecule type" value="Genomic_DNA"/>
</dbReference>
<sequence>MHDGRLCQNFGRKSWSLVNGPDIGVMSKKDGICSGFQGILGWVLSSELSKGLVLDGGRHVHIRHITPSPLVNVGYYNPPSLGA</sequence>
<organism evidence="1">
    <name type="scientific">Prunus dulcis</name>
    <name type="common">Almond</name>
    <name type="synonym">Amygdalus dulcis</name>
    <dbReference type="NCBI Taxonomy" id="3755"/>
    <lineage>
        <taxon>Eukaryota</taxon>
        <taxon>Viridiplantae</taxon>
        <taxon>Streptophyta</taxon>
        <taxon>Embryophyta</taxon>
        <taxon>Tracheophyta</taxon>
        <taxon>Spermatophyta</taxon>
        <taxon>Magnoliopsida</taxon>
        <taxon>eudicotyledons</taxon>
        <taxon>Gunneridae</taxon>
        <taxon>Pentapetalae</taxon>
        <taxon>rosids</taxon>
        <taxon>fabids</taxon>
        <taxon>Rosales</taxon>
        <taxon>Rosaceae</taxon>
        <taxon>Amygdaloideae</taxon>
        <taxon>Amygdaleae</taxon>
        <taxon>Prunus</taxon>
    </lineage>
</organism>
<protein>
    <submittedName>
        <fullName evidence="1">Glutamate receptor 2.2</fullName>
    </submittedName>
</protein>